<sequence length="68" mass="6471">GAGASSTGAVTGVGLGAEAGVTGGAEAGGGRCNSGGCSSWNCESSGGIMPDPWTSSAKTRVTRLFLCF</sequence>
<dbReference type="EMBL" id="LXQA010297574">
    <property type="protein sequence ID" value="MCI41884.1"/>
    <property type="molecule type" value="Genomic_DNA"/>
</dbReference>
<comment type="caution">
    <text evidence="1">The sequence shown here is derived from an EMBL/GenBank/DDBJ whole genome shotgun (WGS) entry which is preliminary data.</text>
</comment>
<organism evidence="1 2">
    <name type="scientific">Trifolium medium</name>
    <dbReference type="NCBI Taxonomy" id="97028"/>
    <lineage>
        <taxon>Eukaryota</taxon>
        <taxon>Viridiplantae</taxon>
        <taxon>Streptophyta</taxon>
        <taxon>Embryophyta</taxon>
        <taxon>Tracheophyta</taxon>
        <taxon>Spermatophyta</taxon>
        <taxon>Magnoliopsida</taxon>
        <taxon>eudicotyledons</taxon>
        <taxon>Gunneridae</taxon>
        <taxon>Pentapetalae</taxon>
        <taxon>rosids</taxon>
        <taxon>fabids</taxon>
        <taxon>Fabales</taxon>
        <taxon>Fabaceae</taxon>
        <taxon>Papilionoideae</taxon>
        <taxon>50 kb inversion clade</taxon>
        <taxon>NPAAA clade</taxon>
        <taxon>Hologalegina</taxon>
        <taxon>IRL clade</taxon>
        <taxon>Trifolieae</taxon>
        <taxon>Trifolium</taxon>
    </lineage>
</organism>
<dbReference type="AlphaFoldDB" id="A0A392S0M3"/>
<evidence type="ECO:0000313" key="1">
    <source>
        <dbReference type="EMBL" id="MCI41884.1"/>
    </source>
</evidence>
<keyword evidence="2" id="KW-1185">Reference proteome</keyword>
<feature type="non-terminal residue" evidence="1">
    <location>
        <position position="1"/>
    </location>
</feature>
<name>A0A392S0M3_9FABA</name>
<proteinExistence type="predicted"/>
<dbReference type="Proteomes" id="UP000265520">
    <property type="component" value="Unassembled WGS sequence"/>
</dbReference>
<evidence type="ECO:0000313" key="2">
    <source>
        <dbReference type="Proteomes" id="UP000265520"/>
    </source>
</evidence>
<accession>A0A392S0M3</accession>
<reference evidence="1 2" key="1">
    <citation type="journal article" date="2018" name="Front. Plant Sci.">
        <title>Red Clover (Trifolium pratense) and Zigzag Clover (T. medium) - A Picture of Genomic Similarities and Differences.</title>
        <authorList>
            <person name="Dluhosova J."/>
            <person name="Istvanek J."/>
            <person name="Nedelnik J."/>
            <person name="Repkova J."/>
        </authorList>
    </citation>
    <scope>NUCLEOTIDE SEQUENCE [LARGE SCALE GENOMIC DNA]</scope>
    <source>
        <strain evidence="2">cv. 10/8</strain>
        <tissue evidence="1">Leaf</tissue>
    </source>
</reference>
<protein>
    <submittedName>
        <fullName evidence="1">Uncharacterized protein</fullName>
    </submittedName>
</protein>